<dbReference type="EMBL" id="JASHIF010000004">
    <property type="protein sequence ID" value="MDI9858854.1"/>
    <property type="molecule type" value="Genomic_DNA"/>
</dbReference>
<comment type="subcellular location">
    <subcellularLocation>
        <location evidence="2">Cytoplasm</location>
    </subcellularLocation>
</comment>
<evidence type="ECO:0000256" key="2">
    <source>
        <dbReference type="HAMAP-Rule" id="MF_00003"/>
    </source>
</evidence>
<comment type="similarity">
    <text evidence="2">Belongs to the RbfA family.</text>
</comment>
<keyword evidence="2" id="KW-0963">Cytoplasm</keyword>
<organism evidence="3 4">
    <name type="scientific">Flectobacillus roseus</name>
    <dbReference type="NCBI Taxonomy" id="502259"/>
    <lineage>
        <taxon>Bacteria</taxon>
        <taxon>Pseudomonadati</taxon>
        <taxon>Bacteroidota</taxon>
        <taxon>Cytophagia</taxon>
        <taxon>Cytophagales</taxon>
        <taxon>Flectobacillaceae</taxon>
        <taxon>Flectobacillus</taxon>
    </lineage>
</organism>
<dbReference type="SUPFAM" id="SSF89919">
    <property type="entry name" value="Ribosome-binding factor A, RbfA"/>
    <property type="match status" value="1"/>
</dbReference>
<comment type="caution">
    <text evidence="3">The sequence shown here is derived from an EMBL/GenBank/DDBJ whole genome shotgun (WGS) entry which is preliminary data.</text>
</comment>
<dbReference type="InterPro" id="IPR000238">
    <property type="entry name" value="RbfA"/>
</dbReference>
<keyword evidence="4" id="KW-1185">Reference proteome</keyword>
<dbReference type="NCBIfam" id="TIGR00082">
    <property type="entry name" value="rbfA"/>
    <property type="match status" value="1"/>
</dbReference>
<dbReference type="Pfam" id="PF02033">
    <property type="entry name" value="RBFA"/>
    <property type="match status" value="1"/>
</dbReference>
<evidence type="ECO:0000313" key="4">
    <source>
        <dbReference type="Proteomes" id="UP001236507"/>
    </source>
</evidence>
<sequence length="126" mass="14651">MDSKRQQKFSRQIQKDLSEIFQKDMRSAFGNAFITITDVKVTPDLSIARIYLSFMLANDKQGLMQEIREKTKQIRGVLGQRIRHQARIIPDLEFYLDDTAEYAAKMDRLISSLDIPPLKEGEEIED</sequence>
<gene>
    <name evidence="2 3" type="primary">rbfA</name>
    <name evidence="3" type="ORF">QM524_06525</name>
</gene>
<dbReference type="PANTHER" id="PTHR33515">
    <property type="entry name" value="RIBOSOME-BINDING FACTOR A, CHLOROPLASTIC-RELATED"/>
    <property type="match status" value="1"/>
</dbReference>
<evidence type="ECO:0000256" key="1">
    <source>
        <dbReference type="ARBA" id="ARBA00022517"/>
    </source>
</evidence>
<accession>A0ABT6Y5K9</accession>
<dbReference type="Proteomes" id="UP001236507">
    <property type="component" value="Unassembled WGS sequence"/>
</dbReference>
<name>A0ABT6Y5K9_9BACT</name>
<dbReference type="RefSeq" id="WP_095166541.1">
    <property type="nucleotide sequence ID" value="NZ_JASHIF010000004.1"/>
</dbReference>
<dbReference type="HAMAP" id="MF_00003">
    <property type="entry name" value="RbfA"/>
    <property type="match status" value="1"/>
</dbReference>
<evidence type="ECO:0000313" key="3">
    <source>
        <dbReference type="EMBL" id="MDI9858854.1"/>
    </source>
</evidence>
<dbReference type="PANTHER" id="PTHR33515:SF1">
    <property type="entry name" value="RIBOSOME-BINDING FACTOR A, CHLOROPLASTIC-RELATED"/>
    <property type="match status" value="1"/>
</dbReference>
<reference evidence="3 4" key="1">
    <citation type="submission" date="2023-05" db="EMBL/GenBank/DDBJ databases">
        <title>Novel species of genus Flectobacillus isolated from stream in China.</title>
        <authorList>
            <person name="Lu H."/>
        </authorList>
    </citation>
    <scope>NUCLEOTIDE SEQUENCE [LARGE SCALE GENOMIC DNA]</scope>
    <source>
        <strain evidence="3 4">KCTC 42575</strain>
    </source>
</reference>
<proteinExistence type="inferred from homology"/>
<dbReference type="InterPro" id="IPR023799">
    <property type="entry name" value="RbfA_dom_sf"/>
</dbReference>
<dbReference type="InterPro" id="IPR015946">
    <property type="entry name" value="KH_dom-like_a/b"/>
</dbReference>
<protein>
    <recommendedName>
        <fullName evidence="2">Ribosome-binding factor A</fullName>
    </recommendedName>
</protein>
<dbReference type="Gene3D" id="3.30.300.20">
    <property type="match status" value="1"/>
</dbReference>
<comment type="function">
    <text evidence="2">One of several proteins that assist in the late maturation steps of the functional core of the 30S ribosomal subunit. Associates with free 30S ribosomal subunits (but not with 30S subunits that are part of 70S ribosomes or polysomes). Required for efficient processing of 16S rRNA. May interact with the 5'-terminal helix region of 16S rRNA.</text>
</comment>
<comment type="subunit">
    <text evidence="2">Monomer. Binds 30S ribosomal subunits, but not 50S ribosomal subunits or 70S ribosomes.</text>
</comment>
<keyword evidence="1 2" id="KW-0690">Ribosome biogenesis</keyword>